<dbReference type="AlphaFoldDB" id="A0A1I7S6T0"/>
<dbReference type="WBParaSite" id="BXY_0871800.1">
    <property type="protein sequence ID" value="BXY_0871800.1"/>
    <property type="gene ID" value="BXY_0871800"/>
</dbReference>
<protein>
    <submittedName>
        <fullName evidence="3">DUF4604 domain-containing protein</fullName>
    </submittedName>
</protein>
<feature type="compositionally biased region" description="Polar residues" evidence="1">
    <location>
        <begin position="545"/>
        <end position="558"/>
    </location>
</feature>
<evidence type="ECO:0000256" key="1">
    <source>
        <dbReference type="SAM" id="MobiDB-lite"/>
    </source>
</evidence>
<evidence type="ECO:0000313" key="3">
    <source>
        <dbReference type="WBParaSite" id="BXY_0871800.1"/>
    </source>
</evidence>
<sequence>MDSIFGRFLGLSRPEEELTQTRLPGVGSTLPLDDFAEILKHLSVAVCSIGLIRKSPVPYNRQKRNAKKFWHSLFSLRDAADIIVQEHVAIIQRFPHVKPETDIKINQISTGSQTKAIPEPINSTFTMRLPSRPGLELKRHLLEMLGREVYFVYASDPRGTVHHALLQAFHPHDCMLGVTMVDQAKTRRCKEIPLSSLAYLHCGNGRTSKFKTDREYHDVIEEDKELEEWQPDPDIELPSVYYEEKKRWSVEEMFAINQKLGVTSTFNGIETYSTAMPTGDEAARRRAEAIAREIECNDESKYHALLENDDEERDLDKETDLTAFEDPPETREQLRPSPPTAPNSWRKESTPKELPKVVPLKKSAEKPKPTAKIERKEEVGKENAQNPPKLDRTTPQKVLASGENLKNEGKLKKEPKIERTYVNRTKWNRTLPASMKPTQSAFTQPLGNVKSTVSTGNTPQPKEKAENSAPVQVEKVVETKIEAKIETEDMVQKKEEPPKENMEEESKNKTPEKPVETTENTKDVKDNIEKPAEPEKSPKTEDKQASPSRAGSEQSQSSQERKFRFNVTAPEFRPGSERPQTRSSRNSTPLHSAPPEYFTQEFQQPMIVSYAPMQQIPTQVATLPAGFQYVHNFHQQSILPLNAIGTPQYVAQPYQPYPSQQFPAQVQPGAVVYAQPQMIPQPHINRSYQPMYIPQHPQQVPIQYSVASPPQQFYSNQQFYATPSPNPSVEHQEQHQG</sequence>
<feature type="compositionally biased region" description="Polar residues" evidence="1">
    <location>
        <begin position="436"/>
        <end position="460"/>
    </location>
</feature>
<dbReference type="GO" id="GO:0003729">
    <property type="term" value="F:mRNA binding"/>
    <property type="evidence" value="ECO:0007669"/>
    <property type="project" value="TreeGrafter"/>
</dbReference>
<dbReference type="GO" id="GO:0034063">
    <property type="term" value="P:stress granule assembly"/>
    <property type="evidence" value="ECO:0007669"/>
    <property type="project" value="TreeGrafter"/>
</dbReference>
<proteinExistence type="predicted"/>
<feature type="compositionally biased region" description="Basic and acidic residues" evidence="1">
    <location>
        <begin position="345"/>
        <end position="355"/>
    </location>
</feature>
<dbReference type="PANTHER" id="PTHR12854:SF7">
    <property type="entry name" value="ATAXIN-2 HOMOLOG"/>
    <property type="match status" value="1"/>
</dbReference>
<feature type="compositionally biased region" description="Basic and acidic residues" evidence="1">
    <location>
        <begin position="362"/>
        <end position="381"/>
    </location>
</feature>
<organism evidence="2 3">
    <name type="scientific">Bursaphelenchus xylophilus</name>
    <name type="common">Pinewood nematode worm</name>
    <name type="synonym">Aphelenchoides xylophilus</name>
    <dbReference type="NCBI Taxonomy" id="6326"/>
    <lineage>
        <taxon>Eukaryota</taxon>
        <taxon>Metazoa</taxon>
        <taxon>Ecdysozoa</taxon>
        <taxon>Nematoda</taxon>
        <taxon>Chromadorea</taxon>
        <taxon>Rhabditida</taxon>
        <taxon>Tylenchina</taxon>
        <taxon>Tylenchomorpha</taxon>
        <taxon>Aphelenchoidea</taxon>
        <taxon>Aphelenchoididae</taxon>
        <taxon>Bursaphelenchus</taxon>
    </lineage>
</organism>
<dbReference type="Proteomes" id="UP000095284">
    <property type="component" value="Unplaced"/>
</dbReference>
<dbReference type="GO" id="GO:0010494">
    <property type="term" value="C:cytoplasmic stress granule"/>
    <property type="evidence" value="ECO:0007669"/>
    <property type="project" value="TreeGrafter"/>
</dbReference>
<dbReference type="eggNOG" id="KOG2375">
    <property type="taxonomic scope" value="Eukaryota"/>
</dbReference>
<feature type="region of interest" description="Disordered" evidence="1">
    <location>
        <begin position="715"/>
        <end position="737"/>
    </location>
</feature>
<accession>A0A1I7S6T0</accession>
<evidence type="ECO:0000313" key="2">
    <source>
        <dbReference type="Proteomes" id="UP000095284"/>
    </source>
</evidence>
<feature type="compositionally biased region" description="Polar residues" evidence="1">
    <location>
        <begin position="715"/>
        <end position="729"/>
    </location>
</feature>
<dbReference type="PANTHER" id="PTHR12854">
    <property type="entry name" value="ATAXIN 2-RELATED"/>
    <property type="match status" value="1"/>
</dbReference>
<feature type="compositionally biased region" description="Basic and acidic residues" evidence="1">
    <location>
        <begin position="405"/>
        <end position="421"/>
    </location>
</feature>
<feature type="compositionally biased region" description="Polar residues" evidence="1">
    <location>
        <begin position="581"/>
        <end position="590"/>
    </location>
</feature>
<name>A0A1I7S6T0_BURXY</name>
<feature type="region of interest" description="Disordered" evidence="1">
    <location>
        <begin position="320"/>
        <end position="595"/>
    </location>
</feature>
<dbReference type="InterPro" id="IPR045117">
    <property type="entry name" value="ATXN2-like"/>
</dbReference>
<feature type="compositionally biased region" description="Basic and acidic residues" evidence="1">
    <location>
        <begin position="475"/>
        <end position="544"/>
    </location>
</feature>
<reference evidence="3" key="1">
    <citation type="submission" date="2016-11" db="UniProtKB">
        <authorList>
            <consortium name="WormBaseParasite"/>
        </authorList>
    </citation>
    <scope>IDENTIFICATION</scope>
</reference>